<dbReference type="EMBL" id="PIWU01000001">
    <property type="protein sequence ID" value="PKE57513.1"/>
    <property type="molecule type" value="Genomic_DNA"/>
</dbReference>
<keyword evidence="2" id="KW-1185">Reference proteome</keyword>
<proteinExistence type="predicted"/>
<organism evidence="1 2">
    <name type="scientific">Macrococcoides caseolyticum</name>
    <dbReference type="NCBI Taxonomy" id="69966"/>
    <lineage>
        <taxon>Bacteria</taxon>
        <taxon>Bacillati</taxon>
        <taxon>Bacillota</taxon>
        <taxon>Bacilli</taxon>
        <taxon>Bacillales</taxon>
        <taxon>Staphylococcaceae</taxon>
        <taxon>Macrococcoides</taxon>
    </lineage>
</organism>
<evidence type="ECO:0000313" key="1">
    <source>
        <dbReference type="EMBL" id="PKE57513.1"/>
    </source>
</evidence>
<comment type="caution">
    <text evidence="1">The sequence shown here is derived from an EMBL/GenBank/DDBJ whole genome shotgun (WGS) entry which is preliminary data.</text>
</comment>
<protein>
    <submittedName>
        <fullName evidence="1">dUTPase</fullName>
    </submittedName>
</protein>
<sequence>MIKISKEQIVGLLQIQRNFDDRIETKNISDSMAAFFIEFVEWVNTVEFFKNWKQNKGKARELQLEELADMLAFGLSLMNQVGDKTGYTEKQLSTLFVGLAKGDSDATFELNSSNFVMILSILTNEVIKGFDISVIVNLAYAPFMFANTYYTVDELVEAYKKKMKVNHQRQESGY</sequence>
<evidence type="ECO:0000313" key="2">
    <source>
        <dbReference type="Proteomes" id="UP000233606"/>
    </source>
</evidence>
<accession>A0ACC9MV03</accession>
<gene>
    <name evidence="1" type="ORF">CW682_00145</name>
</gene>
<name>A0ACC9MV03_9STAP</name>
<dbReference type="Proteomes" id="UP000233606">
    <property type="component" value="Unassembled WGS sequence"/>
</dbReference>
<reference evidence="1" key="1">
    <citation type="submission" date="2017-12" db="EMBL/GenBank/DDBJ databases">
        <title>Genomics of Macrococcus caseolyticus.</title>
        <authorList>
            <person name="MacFadyen A.C."/>
            <person name="Paterson G.K."/>
        </authorList>
    </citation>
    <scope>NUCLEOTIDE SEQUENCE</scope>
    <source>
        <strain evidence="1">5459_5_49</strain>
    </source>
</reference>